<dbReference type="Proteomes" id="UP000319313">
    <property type="component" value="Unassembled WGS sequence"/>
</dbReference>
<protein>
    <submittedName>
        <fullName evidence="1">Uncharacterized protein</fullName>
    </submittedName>
</protein>
<accession>A0A552E0K5</accession>
<gene>
    <name evidence="1" type="ORF">EWV81_06040</name>
</gene>
<dbReference type="EMBL" id="SFBL01000046">
    <property type="protein sequence ID" value="TRU28020.1"/>
    <property type="molecule type" value="Genomic_DNA"/>
</dbReference>
<evidence type="ECO:0000313" key="1">
    <source>
        <dbReference type="EMBL" id="TRU28020.1"/>
    </source>
</evidence>
<dbReference type="AlphaFoldDB" id="A0A552E0K5"/>
<sequence>MAQSRRQYECSRNGVQPSIPGSIYRDGYCFIPISAGKCIAYRDPFGFSDLTSSGPSGMTKCDNPEIVNDEATGKKYYRFFSGSKFILG</sequence>
<comment type="caution">
    <text evidence="1">The sequence shown here is derived from an EMBL/GenBank/DDBJ whole genome shotgun (WGS) entry which is preliminary data.</text>
</comment>
<name>A0A552E0K5_MICAE</name>
<organism evidence="1 2">
    <name type="scientific">Microcystis aeruginosa Ma_SC_T_19800800_S464</name>
    <dbReference type="NCBI Taxonomy" id="2486257"/>
    <lineage>
        <taxon>Bacteria</taxon>
        <taxon>Bacillati</taxon>
        <taxon>Cyanobacteriota</taxon>
        <taxon>Cyanophyceae</taxon>
        <taxon>Oscillatoriophycideae</taxon>
        <taxon>Chroococcales</taxon>
        <taxon>Microcystaceae</taxon>
        <taxon>Microcystis</taxon>
    </lineage>
</organism>
<evidence type="ECO:0000313" key="2">
    <source>
        <dbReference type="Proteomes" id="UP000319313"/>
    </source>
</evidence>
<reference evidence="1 2" key="1">
    <citation type="submission" date="2019-01" db="EMBL/GenBank/DDBJ databases">
        <title>Coherence of Microcystis species and biogeography revealed through population genomics.</title>
        <authorList>
            <person name="Perez-Carrascal O.M."/>
            <person name="Terrat Y."/>
            <person name="Giani A."/>
            <person name="Fortin N."/>
            <person name="Tromas N."/>
            <person name="Shapiro B.J."/>
        </authorList>
    </citation>
    <scope>NUCLEOTIDE SEQUENCE [LARGE SCALE GENOMIC DNA]</scope>
    <source>
        <strain evidence="1">Ma_SC_T_19800800_S464</strain>
    </source>
</reference>
<proteinExistence type="predicted"/>